<dbReference type="PANTHER" id="PTHR32285">
    <property type="entry name" value="PROTEIN TRICHOME BIREFRINGENCE-LIKE 9-RELATED"/>
    <property type="match status" value="1"/>
</dbReference>
<keyword evidence="1" id="KW-0472">Membrane</keyword>
<name>A0A067DHB7_CITSI</name>
<dbReference type="PANTHER" id="PTHR32285:SF206">
    <property type="entry name" value="PROTEIN TRICHOME BIREFRINGENCE-LIKE 37"/>
    <property type="match status" value="1"/>
</dbReference>
<protein>
    <recommendedName>
        <fullName evidence="2">Trichome birefringence-like N-terminal domain-containing protein</fullName>
    </recommendedName>
</protein>
<dbReference type="Pfam" id="PF14416">
    <property type="entry name" value="PMR5N"/>
    <property type="match status" value="1"/>
</dbReference>
<proteinExistence type="predicted"/>
<keyword evidence="4" id="KW-1185">Reference proteome</keyword>
<dbReference type="GO" id="GO:0016413">
    <property type="term" value="F:O-acetyltransferase activity"/>
    <property type="evidence" value="ECO:0007669"/>
    <property type="project" value="InterPro"/>
</dbReference>
<evidence type="ECO:0000256" key="1">
    <source>
        <dbReference type="SAM" id="Phobius"/>
    </source>
</evidence>
<organism evidence="3 4">
    <name type="scientific">Citrus sinensis</name>
    <name type="common">Sweet orange</name>
    <name type="synonym">Citrus aurantium var. sinensis</name>
    <dbReference type="NCBI Taxonomy" id="2711"/>
    <lineage>
        <taxon>Eukaryota</taxon>
        <taxon>Viridiplantae</taxon>
        <taxon>Streptophyta</taxon>
        <taxon>Embryophyta</taxon>
        <taxon>Tracheophyta</taxon>
        <taxon>Spermatophyta</taxon>
        <taxon>Magnoliopsida</taxon>
        <taxon>eudicotyledons</taxon>
        <taxon>Gunneridae</taxon>
        <taxon>Pentapetalae</taxon>
        <taxon>rosids</taxon>
        <taxon>malvids</taxon>
        <taxon>Sapindales</taxon>
        <taxon>Rutaceae</taxon>
        <taxon>Aurantioideae</taxon>
        <taxon>Citrus</taxon>
    </lineage>
</organism>
<gene>
    <name evidence="3" type="ORF">CISIN_1g037968mg</name>
</gene>
<feature type="domain" description="Trichome birefringence-like N-terminal" evidence="2">
    <location>
        <begin position="52"/>
        <end position="104"/>
    </location>
</feature>
<sequence>MGYGFHNFLYTIAFAAVVFVSCLHQYSDAAKVHDGDDQQLSDVSLGNSKVGGCDFFQGSWVRDDAYPLYDTSICPFIEREFDCLKNGRPDKLYLKYKWKPTACELPRYKKHLDLI</sequence>
<dbReference type="AlphaFoldDB" id="A0A067DHB7"/>
<keyword evidence="1" id="KW-0812">Transmembrane</keyword>
<feature type="transmembrane region" description="Helical" evidence="1">
    <location>
        <begin position="7"/>
        <end position="26"/>
    </location>
</feature>
<evidence type="ECO:0000313" key="4">
    <source>
        <dbReference type="Proteomes" id="UP000027120"/>
    </source>
</evidence>
<evidence type="ECO:0000313" key="3">
    <source>
        <dbReference type="EMBL" id="KDO42384.1"/>
    </source>
</evidence>
<evidence type="ECO:0000259" key="2">
    <source>
        <dbReference type="Pfam" id="PF14416"/>
    </source>
</evidence>
<reference evidence="3 4" key="1">
    <citation type="submission" date="2014-04" db="EMBL/GenBank/DDBJ databases">
        <authorList>
            <consortium name="International Citrus Genome Consortium"/>
            <person name="Gmitter F."/>
            <person name="Chen C."/>
            <person name="Farmerie W."/>
            <person name="Harkins T."/>
            <person name="Desany B."/>
            <person name="Mohiuddin M."/>
            <person name="Kodira C."/>
            <person name="Borodovsky M."/>
            <person name="Lomsadze A."/>
            <person name="Burns P."/>
            <person name="Jenkins J."/>
            <person name="Prochnik S."/>
            <person name="Shu S."/>
            <person name="Chapman J."/>
            <person name="Pitluck S."/>
            <person name="Schmutz J."/>
            <person name="Rokhsar D."/>
        </authorList>
    </citation>
    <scope>NUCLEOTIDE SEQUENCE</scope>
</reference>
<dbReference type="Proteomes" id="UP000027120">
    <property type="component" value="Unassembled WGS sequence"/>
</dbReference>
<dbReference type="InterPro" id="IPR029962">
    <property type="entry name" value="TBL"/>
</dbReference>
<accession>A0A067DHB7</accession>
<dbReference type="STRING" id="2711.A0A067DHB7"/>
<feature type="non-terminal residue" evidence="3">
    <location>
        <position position="115"/>
    </location>
</feature>
<dbReference type="EMBL" id="KK785484">
    <property type="protein sequence ID" value="KDO42384.1"/>
    <property type="molecule type" value="Genomic_DNA"/>
</dbReference>
<dbReference type="InterPro" id="IPR025846">
    <property type="entry name" value="TBL_N"/>
</dbReference>
<dbReference type="SMR" id="A0A067DHB7"/>
<keyword evidence="1" id="KW-1133">Transmembrane helix</keyword>